<dbReference type="PANTHER" id="PTHR43429">
    <property type="entry name" value="PYRIDINE NUCLEOTIDE-DISULFIDE OXIDOREDUCTASE DOMAIN-CONTAINING"/>
    <property type="match status" value="1"/>
</dbReference>
<keyword evidence="6" id="KW-0676">Redox-active center</keyword>
<comment type="similarity">
    <text evidence="2">Belongs to the class-III pyridine nucleotide-disulfide oxidoreductase family.</text>
</comment>
<evidence type="ECO:0000256" key="1">
    <source>
        <dbReference type="ARBA" id="ARBA00001974"/>
    </source>
</evidence>
<keyword evidence="5" id="KW-0560">Oxidoreductase</keyword>
<dbReference type="Pfam" id="PF02852">
    <property type="entry name" value="Pyr_redox_dim"/>
    <property type="match status" value="1"/>
</dbReference>
<proteinExistence type="inferred from homology"/>
<dbReference type="Gene3D" id="3.50.50.60">
    <property type="entry name" value="FAD/NAD(P)-binding domain"/>
    <property type="match status" value="2"/>
</dbReference>
<keyword evidence="3" id="KW-0285">Flavoprotein</keyword>
<dbReference type="PROSITE" id="PS50206">
    <property type="entry name" value="RHODANESE_3"/>
    <property type="match status" value="1"/>
</dbReference>
<evidence type="ECO:0000256" key="2">
    <source>
        <dbReference type="ARBA" id="ARBA00009130"/>
    </source>
</evidence>
<dbReference type="InterPro" id="IPR004099">
    <property type="entry name" value="Pyr_nucl-diS_OxRdtase_dimer"/>
</dbReference>
<dbReference type="EMBL" id="CP149782">
    <property type="protein sequence ID" value="WYF44603.1"/>
    <property type="molecule type" value="Genomic_DNA"/>
</dbReference>
<organism evidence="8">
    <name type="scientific">Deinococcus sp. VB142</name>
    <dbReference type="NCBI Taxonomy" id="3112952"/>
    <lineage>
        <taxon>Bacteria</taxon>
        <taxon>Thermotogati</taxon>
        <taxon>Deinococcota</taxon>
        <taxon>Deinococci</taxon>
        <taxon>Deinococcales</taxon>
        <taxon>Deinococcaceae</taxon>
        <taxon>Deinococcus</taxon>
    </lineage>
</organism>
<dbReference type="InterPro" id="IPR036188">
    <property type="entry name" value="FAD/NAD-bd_sf"/>
</dbReference>
<dbReference type="PRINTS" id="PR00411">
    <property type="entry name" value="PNDRDTASEI"/>
</dbReference>
<dbReference type="SUPFAM" id="SSF55424">
    <property type="entry name" value="FAD/NAD-linked reductases, dimerisation (C-terminal) domain"/>
    <property type="match status" value="1"/>
</dbReference>
<name>A0AAU6Q2P5_9DEIO</name>
<dbReference type="SUPFAM" id="SSF52821">
    <property type="entry name" value="Rhodanese/Cell cycle control phosphatase"/>
    <property type="match status" value="1"/>
</dbReference>
<dbReference type="AlphaFoldDB" id="A0AAU6Q2P5"/>
<feature type="domain" description="Rhodanese" evidence="7">
    <location>
        <begin position="461"/>
        <end position="543"/>
    </location>
</feature>
<dbReference type="InterPro" id="IPR050260">
    <property type="entry name" value="FAD-bd_OxRdtase"/>
</dbReference>
<evidence type="ECO:0000256" key="4">
    <source>
        <dbReference type="ARBA" id="ARBA00022827"/>
    </source>
</evidence>
<evidence type="ECO:0000256" key="6">
    <source>
        <dbReference type="ARBA" id="ARBA00023284"/>
    </source>
</evidence>
<evidence type="ECO:0000313" key="8">
    <source>
        <dbReference type="EMBL" id="WYF44603.1"/>
    </source>
</evidence>
<dbReference type="Pfam" id="PF00581">
    <property type="entry name" value="Rhodanese"/>
    <property type="match status" value="1"/>
</dbReference>
<dbReference type="PANTHER" id="PTHR43429:SF1">
    <property type="entry name" value="NAD(P)H SULFUR OXIDOREDUCTASE (COA-DEPENDENT)"/>
    <property type="match status" value="1"/>
</dbReference>
<sequence length="551" mass="58819">MTVADFDGVRRIVIVGGVAGGMSAATRLRRLDERAEIVVLERGEHVSFANCGLPYHLSGVIAERERLLLHTPQSLSARFGLDVRIRQEVRRIDRATRQVEVHDLQANRSYALAYDHLILSPGAAPVRPPIPGAQHALTLRNVSDLDRLKSAAVAGQRSVVIGGGFIGVEVAENLREAGHQVTLLEGSPQILPPLDPELAVLARQELEKHGVQVRCSAQVTQLTERSVTLHSGETLDTDLVVLAVGVRPEDGLARDAGLEVAGRGGIVVDESLLTSDPHISAVGDAALVRDPLGELAFVPLAWGANRQGRLVADRIMGHPVSFGGHPATAIVKVFDLTAASTGLNEKQVAARGLPYATVHTHPGSHAGYYPGAERVSLKLVFDPQSGRIYGAQAVGGAGTDKRIDVLATALHAGLHADDLSDLPLAYAPPYSSAKDPVNMLGYVAQNVMDGLTRTVQWHELEGSGRRIIDVRDPSEYARGRIPGAENIPLDDLRSRADELRGTPLVVHCQVGQRGHTAARLLTELGCDVPNLDGGYLTWQAGQASRDASPQS</sequence>
<dbReference type="SMART" id="SM00450">
    <property type="entry name" value="RHOD"/>
    <property type="match status" value="1"/>
</dbReference>
<dbReference type="Pfam" id="PF07992">
    <property type="entry name" value="Pyr_redox_2"/>
    <property type="match status" value="1"/>
</dbReference>
<protein>
    <submittedName>
        <fullName evidence="8">FAD-dependent oxidoreductase</fullName>
    </submittedName>
</protein>
<dbReference type="RefSeq" id="WP_339095792.1">
    <property type="nucleotide sequence ID" value="NZ_CP149782.1"/>
</dbReference>
<keyword evidence="4" id="KW-0274">FAD</keyword>
<reference evidence="8" key="1">
    <citation type="submission" date="2024-03" db="EMBL/GenBank/DDBJ databases">
        <title>Deinococcus weizhi sp. nov., isolated from human skin.</title>
        <authorList>
            <person name="Wei Z."/>
            <person name="Tian F."/>
            <person name="Yang C."/>
            <person name="Xin L.T."/>
            <person name="Wen Z.J."/>
            <person name="Lan K.C."/>
            <person name="Yu L."/>
            <person name="Zhe W."/>
            <person name="Dan F.D."/>
            <person name="Jun W."/>
            <person name="Rui Z."/>
            <person name="Yong X.J."/>
            <person name="Ting Y."/>
            <person name="Wei X."/>
            <person name="Xu Z.G."/>
            <person name="Xin Z."/>
            <person name="Dong F.G."/>
            <person name="Ni X.M."/>
            <person name="Zheng M.G."/>
            <person name="Chun Y."/>
            <person name="Qian W.X."/>
        </authorList>
    </citation>
    <scope>NUCLEOTIDE SEQUENCE</scope>
    <source>
        <strain evidence="8">VB142</strain>
    </source>
</reference>
<dbReference type="InterPro" id="IPR023753">
    <property type="entry name" value="FAD/NAD-binding_dom"/>
</dbReference>
<dbReference type="GO" id="GO:0016491">
    <property type="term" value="F:oxidoreductase activity"/>
    <property type="evidence" value="ECO:0007669"/>
    <property type="project" value="UniProtKB-KW"/>
</dbReference>
<evidence type="ECO:0000256" key="5">
    <source>
        <dbReference type="ARBA" id="ARBA00023002"/>
    </source>
</evidence>
<dbReference type="PRINTS" id="PR00368">
    <property type="entry name" value="FADPNR"/>
</dbReference>
<dbReference type="InterPro" id="IPR001763">
    <property type="entry name" value="Rhodanese-like_dom"/>
</dbReference>
<gene>
    <name evidence="8" type="ORF">WDJ50_00355</name>
</gene>
<comment type="cofactor">
    <cofactor evidence="1">
        <name>FAD</name>
        <dbReference type="ChEBI" id="CHEBI:57692"/>
    </cofactor>
</comment>
<evidence type="ECO:0000256" key="3">
    <source>
        <dbReference type="ARBA" id="ARBA00022630"/>
    </source>
</evidence>
<dbReference type="Gene3D" id="3.40.250.10">
    <property type="entry name" value="Rhodanese-like domain"/>
    <property type="match status" value="1"/>
</dbReference>
<dbReference type="InterPro" id="IPR036873">
    <property type="entry name" value="Rhodanese-like_dom_sf"/>
</dbReference>
<accession>A0AAU6Q2P5</accession>
<dbReference type="InterPro" id="IPR016156">
    <property type="entry name" value="FAD/NAD-linked_Rdtase_dimer_sf"/>
</dbReference>
<evidence type="ECO:0000259" key="7">
    <source>
        <dbReference type="PROSITE" id="PS50206"/>
    </source>
</evidence>
<dbReference type="SUPFAM" id="SSF51905">
    <property type="entry name" value="FAD/NAD(P)-binding domain"/>
    <property type="match status" value="1"/>
</dbReference>